<name>A0ABQ5ZZT5_9PROT</name>
<evidence type="ECO:0000313" key="4">
    <source>
        <dbReference type="Proteomes" id="UP001156641"/>
    </source>
</evidence>
<evidence type="ECO:0000256" key="2">
    <source>
        <dbReference type="SAM" id="Phobius"/>
    </source>
</evidence>
<evidence type="ECO:0000256" key="1">
    <source>
        <dbReference type="SAM" id="MobiDB-lite"/>
    </source>
</evidence>
<sequence length="403" mass="41793">MRFIGRVLGMAVVVLAAVWLGLWWWTESQMQDGFANWAARMQNQGNITVSYGRMNRGYSPLAASVTLTNMQITVQPNPARPPVSVTLPSFGMEIDAADPQILHYNLPGQITINTPRASVAATFGNIALTQQIDLDALANKEIDPFKASDFSASNINLLASGGSLLLLHIDSINSHATINRAAGASGSALNWTDDFKGISLSPLLTRLGSVPFGGSVTELAVSMNLSGPVPANWDALVEQFNALPAANRADRGKIMLQAARAWAAGGGNASASLKLVAGPSTLNASGNVKFDAKAQPSGTADVTADHLDAFSAAITGAYPQTQDRISAIQAQLSPYLSSSDSGGQTLGMHVVYGAGTVAINGEKVSDLPPIDWDALENPPAPTPQAPGDGSGAAAQPPVVSGAQ</sequence>
<gene>
    <name evidence="3" type="ORF">GCM10010909_03990</name>
</gene>
<dbReference type="InterPro" id="IPR018666">
    <property type="entry name" value="DUF2125"/>
</dbReference>
<reference evidence="4" key="1">
    <citation type="journal article" date="2019" name="Int. J. Syst. Evol. Microbiol.">
        <title>The Global Catalogue of Microorganisms (GCM) 10K type strain sequencing project: providing services to taxonomists for standard genome sequencing and annotation.</title>
        <authorList>
            <consortium name="The Broad Institute Genomics Platform"/>
            <consortium name="The Broad Institute Genome Sequencing Center for Infectious Disease"/>
            <person name="Wu L."/>
            <person name="Ma J."/>
        </authorList>
    </citation>
    <scope>NUCLEOTIDE SEQUENCE [LARGE SCALE GENOMIC DNA]</scope>
    <source>
        <strain evidence="4">NBRC 112502</strain>
    </source>
</reference>
<evidence type="ECO:0000313" key="3">
    <source>
        <dbReference type="EMBL" id="GLR65721.1"/>
    </source>
</evidence>
<comment type="caution">
    <text evidence="3">The sequence shown here is derived from an EMBL/GenBank/DDBJ whole genome shotgun (WGS) entry which is preliminary data.</text>
</comment>
<feature type="region of interest" description="Disordered" evidence="1">
    <location>
        <begin position="366"/>
        <end position="403"/>
    </location>
</feature>
<dbReference type="RefSeq" id="WP_284256237.1">
    <property type="nucleotide sequence ID" value="NZ_BSOS01000006.1"/>
</dbReference>
<dbReference type="Pfam" id="PF09898">
    <property type="entry name" value="DUF2125"/>
    <property type="match status" value="1"/>
</dbReference>
<dbReference type="Proteomes" id="UP001156641">
    <property type="component" value="Unassembled WGS sequence"/>
</dbReference>
<keyword evidence="2" id="KW-0812">Transmembrane</keyword>
<keyword evidence="2" id="KW-1133">Transmembrane helix</keyword>
<dbReference type="EMBL" id="BSOS01000006">
    <property type="protein sequence ID" value="GLR65721.1"/>
    <property type="molecule type" value="Genomic_DNA"/>
</dbReference>
<proteinExistence type="predicted"/>
<evidence type="ECO:0008006" key="5">
    <source>
        <dbReference type="Google" id="ProtNLM"/>
    </source>
</evidence>
<keyword evidence="4" id="KW-1185">Reference proteome</keyword>
<keyword evidence="2" id="KW-0472">Membrane</keyword>
<accession>A0ABQ5ZZT5</accession>
<organism evidence="3 4">
    <name type="scientific">Acidocella aquatica</name>
    <dbReference type="NCBI Taxonomy" id="1922313"/>
    <lineage>
        <taxon>Bacteria</taxon>
        <taxon>Pseudomonadati</taxon>
        <taxon>Pseudomonadota</taxon>
        <taxon>Alphaproteobacteria</taxon>
        <taxon>Acetobacterales</taxon>
        <taxon>Acidocellaceae</taxon>
        <taxon>Acidocella</taxon>
    </lineage>
</organism>
<protein>
    <recommendedName>
        <fullName evidence="5">DUF2125 domain-containing protein</fullName>
    </recommendedName>
</protein>
<feature type="transmembrane region" description="Helical" evidence="2">
    <location>
        <begin position="7"/>
        <end position="25"/>
    </location>
</feature>